<dbReference type="AlphaFoldDB" id="A0A077ATF7"/>
<accession>A0A077ATF7</accession>
<evidence type="ECO:0000313" key="3">
    <source>
        <dbReference type="EMBL" id="AIK95686.1"/>
    </source>
</evidence>
<gene>
    <name evidence="3" type="ORF">ID47_01435</name>
</gene>
<dbReference type="GO" id="GO:0003677">
    <property type="term" value="F:DNA binding"/>
    <property type="evidence" value="ECO:0007669"/>
    <property type="project" value="UniProtKB-UniRule"/>
</dbReference>
<dbReference type="KEGG" id="paca:ID47_01435"/>
<dbReference type="eggNOG" id="COG2002">
    <property type="taxonomic scope" value="Bacteria"/>
</dbReference>
<evidence type="ECO:0000259" key="2">
    <source>
        <dbReference type="PROSITE" id="PS51740"/>
    </source>
</evidence>
<dbReference type="EMBL" id="CP008941">
    <property type="protein sequence ID" value="AIK95686.1"/>
    <property type="molecule type" value="Genomic_DNA"/>
</dbReference>
<dbReference type="InterPro" id="IPR037914">
    <property type="entry name" value="SpoVT-AbrB_sf"/>
</dbReference>
<feature type="domain" description="SpoVT-AbrB" evidence="2">
    <location>
        <begin position="2"/>
        <end position="47"/>
    </location>
</feature>
<dbReference type="PROSITE" id="PS51740">
    <property type="entry name" value="SPOVT_ABRB"/>
    <property type="match status" value="1"/>
</dbReference>
<dbReference type="HOGENOM" id="CLU_158484_10_1_5"/>
<dbReference type="NCBIfam" id="TIGR01439">
    <property type="entry name" value="lp_hng_hel_AbrB"/>
    <property type="match status" value="1"/>
</dbReference>
<protein>
    <recommendedName>
        <fullName evidence="2">SpoVT-AbrB domain-containing protein</fullName>
    </recommendedName>
</protein>
<sequence length="80" mass="9077">MAIRTKITTGGKISIPSTYRKQLELKEGEEILMDIQEGQLIISSLRTSLLKARNLINKYKSKNASLDKQLTSPQEEENNE</sequence>
<keyword evidence="4" id="KW-1185">Reference proteome</keyword>
<reference evidence="3 4" key="1">
    <citation type="submission" date="2014-07" db="EMBL/GenBank/DDBJ databases">
        <title>Comparative genomic insights into amoeba endosymbionts belonging to the families of Holosporaceae and Candidatus Midichloriaceae within Rickettsiales.</title>
        <authorList>
            <person name="Wang Z."/>
            <person name="Wu M."/>
        </authorList>
    </citation>
    <scope>NUCLEOTIDE SEQUENCE [LARGE SCALE GENOMIC DNA]</scope>
    <source>
        <strain evidence="3">PRA3</strain>
    </source>
</reference>
<dbReference type="RefSeq" id="WP_038463004.1">
    <property type="nucleotide sequence ID" value="NZ_CP008941.1"/>
</dbReference>
<dbReference type="OrthoDB" id="9809003at2"/>
<evidence type="ECO:0000313" key="4">
    <source>
        <dbReference type="Proteomes" id="UP000028926"/>
    </source>
</evidence>
<dbReference type="Proteomes" id="UP000028926">
    <property type="component" value="Chromosome"/>
</dbReference>
<dbReference type="SUPFAM" id="SSF89447">
    <property type="entry name" value="AbrB/MazE/MraZ-like"/>
    <property type="match status" value="1"/>
</dbReference>
<evidence type="ECO:0000256" key="1">
    <source>
        <dbReference type="PROSITE-ProRule" id="PRU01076"/>
    </source>
</evidence>
<dbReference type="InterPro" id="IPR007159">
    <property type="entry name" value="SpoVT-AbrB_dom"/>
</dbReference>
<name>A0A077ATF7_9PROT</name>
<dbReference type="Pfam" id="PF04014">
    <property type="entry name" value="MazE_antitoxin"/>
    <property type="match status" value="1"/>
</dbReference>
<organism evidence="3 4">
    <name type="scientific">Candidatus Odyssella acanthamoebae</name>
    <dbReference type="NCBI Taxonomy" id="91604"/>
    <lineage>
        <taxon>Bacteria</taxon>
        <taxon>Pseudomonadati</taxon>
        <taxon>Pseudomonadota</taxon>
        <taxon>Alphaproteobacteria</taxon>
        <taxon>Holosporales</taxon>
        <taxon>Candidatus Paracaedibacteraceae</taxon>
        <taxon>Candidatus Odyssella</taxon>
    </lineage>
</organism>
<dbReference type="SMART" id="SM00966">
    <property type="entry name" value="SpoVT_AbrB"/>
    <property type="match status" value="1"/>
</dbReference>
<keyword evidence="1" id="KW-0238">DNA-binding</keyword>
<proteinExistence type="predicted"/>
<dbReference type="Gene3D" id="2.10.260.10">
    <property type="match status" value="1"/>
</dbReference>